<organism evidence="2 3">
    <name type="scientific">Leucobacter allii</name>
    <dbReference type="NCBI Taxonomy" id="2932247"/>
    <lineage>
        <taxon>Bacteria</taxon>
        <taxon>Bacillati</taxon>
        <taxon>Actinomycetota</taxon>
        <taxon>Actinomycetes</taxon>
        <taxon>Micrococcales</taxon>
        <taxon>Microbacteriaceae</taxon>
        <taxon>Leucobacter</taxon>
    </lineage>
</organism>
<keyword evidence="1" id="KW-0812">Transmembrane</keyword>
<evidence type="ECO:0000313" key="3">
    <source>
        <dbReference type="Proteomes" id="UP000831786"/>
    </source>
</evidence>
<sequence>MNESDDVPQSLAFIAAALVLACLLAVVAVFGVSVLGGGVTGLLPEDGGAPAGDPGATTVVVEG</sequence>
<feature type="transmembrane region" description="Helical" evidence="1">
    <location>
        <begin position="12"/>
        <end position="35"/>
    </location>
</feature>
<name>A0ABY4FGR6_9MICO</name>
<keyword evidence="1" id="KW-0472">Membrane</keyword>
<gene>
    <name evidence="2" type="ORF">MUN78_09115</name>
</gene>
<keyword evidence="1" id="KW-1133">Transmembrane helix</keyword>
<dbReference type="RefSeq" id="WP_244725919.1">
    <property type="nucleotide sequence ID" value="NZ_CP095045.1"/>
</dbReference>
<evidence type="ECO:0000256" key="1">
    <source>
        <dbReference type="SAM" id="Phobius"/>
    </source>
</evidence>
<reference evidence="2 3" key="1">
    <citation type="submission" date="2022-04" db="EMBL/GenBank/DDBJ databases">
        <title>Leucobacter sp. isolated from rhizosphere of garlic.</title>
        <authorList>
            <person name="Won M."/>
            <person name="Lee C.-M."/>
            <person name="Woen H.-Y."/>
            <person name="Kwon S.-W."/>
        </authorList>
    </citation>
    <scope>NUCLEOTIDE SEQUENCE [LARGE SCALE GENOMIC DNA]</scope>
    <source>
        <strain evidence="2 3">H21R-40</strain>
    </source>
</reference>
<keyword evidence="3" id="KW-1185">Reference proteome</keyword>
<protein>
    <submittedName>
        <fullName evidence="2">Uncharacterized protein</fullName>
    </submittedName>
</protein>
<proteinExistence type="predicted"/>
<dbReference type="Proteomes" id="UP000831786">
    <property type="component" value="Chromosome"/>
</dbReference>
<accession>A0ABY4FGR6</accession>
<evidence type="ECO:0000313" key="2">
    <source>
        <dbReference type="EMBL" id="UOQ55868.1"/>
    </source>
</evidence>
<dbReference type="EMBL" id="CP095045">
    <property type="protein sequence ID" value="UOQ55868.1"/>
    <property type="molecule type" value="Genomic_DNA"/>
</dbReference>